<proteinExistence type="predicted"/>
<dbReference type="InterPro" id="IPR057263">
    <property type="entry name" value="COR-B"/>
</dbReference>
<dbReference type="PANTHER" id="PTHR45752">
    <property type="entry name" value="LEUCINE-RICH REPEAT-CONTAINING"/>
    <property type="match status" value="1"/>
</dbReference>
<dbReference type="InterPro" id="IPR055414">
    <property type="entry name" value="LRR_R13L4/SHOC2-like"/>
</dbReference>
<feature type="region of interest" description="Disordered" evidence="13">
    <location>
        <begin position="110"/>
        <end position="137"/>
    </location>
</feature>
<evidence type="ECO:0000259" key="16">
    <source>
        <dbReference type="PROSITE" id="PS50802"/>
    </source>
</evidence>
<dbReference type="Pfam" id="PF23598">
    <property type="entry name" value="LRR_14"/>
    <property type="match status" value="2"/>
</dbReference>
<keyword evidence="8" id="KW-0645">Protease</keyword>
<keyword evidence="3" id="KW-0433">Leucine-rich repeat</keyword>
<dbReference type="FunFam" id="3.80.10.10:FF:001164">
    <property type="entry name" value="GH01279p"/>
    <property type="match status" value="1"/>
</dbReference>
<dbReference type="Pfam" id="PF16095">
    <property type="entry name" value="COR-A"/>
    <property type="match status" value="1"/>
</dbReference>
<dbReference type="Pfam" id="PF02338">
    <property type="entry name" value="OTU"/>
    <property type="match status" value="1"/>
</dbReference>
<feature type="chain" id="PRO_5035450110" description="non-specific serine/threonine protein kinase" evidence="14">
    <location>
        <begin position="48"/>
        <end position="2749"/>
    </location>
</feature>
<dbReference type="PROSITE" id="PS51450">
    <property type="entry name" value="LRR"/>
    <property type="match status" value="9"/>
</dbReference>
<dbReference type="PROSITE" id="PS50017">
    <property type="entry name" value="DEATH_DOMAIN"/>
    <property type="match status" value="1"/>
</dbReference>
<dbReference type="InterPro" id="IPR003591">
    <property type="entry name" value="Leu-rich_rpt_typical-subtyp"/>
</dbReference>
<keyword evidence="19" id="KW-1185">Reference proteome</keyword>
<dbReference type="SMART" id="SM00365">
    <property type="entry name" value="LRR_SD22"/>
    <property type="match status" value="12"/>
</dbReference>
<dbReference type="InterPro" id="IPR020859">
    <property type="entry name" value="ROC"/>
</dbReference>
<dbReference type="Gene3D" id="3.90.70.80">
    <property type="match status" value="1"/>
</dbReference>
<dbReference type="GO" id="GO:0007165">
    <property type="term" value="P:signal transduction"/>
    <property type="evidence" value="ECO:0007669"/>
    <property type="project" value="InterPro"/>
</dbReference>
<dbReference type="SUPFAM" id="SSF47986">
    <property type="entry name" value="DEATH domain"/>
    <property type="match status" value="1"/>
</dbReference>
<sequence>MGVDLATYRARIGCFQNPTPRSVRCWSQASALLVGVILAQLWDKVTGDGRGEVVSSPSDGVLPVVHHTDVQTYQRHSHPQSSCCFMMMSCLLVWLITALKLLLQAGDIEQNPGPTLRETDTDETEEQSLKTRQNDDGHLELDLSERNMSSVPNQVFQQNDIQVLKLQCNNIKVIPMDIGMLCELKHLDISYNKLSHLPDSMSSLSNLEELNISGNTILEFPKGTENMQSMKMLIYRNNSLVTIPEQVFSFPSIEELDVSDNELSNVSPSIGNLLSLKVLNLRSNQSLQHLPQELCQLSDLEELNLSVCDLGYLPGNIGNLKKLKILNLIWNRISSLPESVFQSLLNLEELNLCDNSITEIPENISNLKTLKSFKVADNQLVRLPTSIVELTELQTLDASFNAITGLPDHFQDFVKIVNLNLKHNQISLVPFLRHGAFPALQEIHLTGNPIQLSERQLVSDFCKKRRVTMCVDHRQYVHLIKQTHSCYDMKAKVIVLWEQGNEVNASRYEDFYHIDLQNQRLSAVPYGLDIHDPSKILLSNNRIQTFPVSTPVIGHSNLTHLDLSHNLLSSLPEEIHLLSALKILDMSCNKFQSIPPGVYELLSLENFNMSYNSVQELPPKKFPKLEKLNLSYNIFQMVPEGVLQTQSLNHLNLLGNDIASLPDDIARLSNLNTLCYDIRKLQNLSHVSPDLKTMPWKNIEWTVPISCNIYDKPTVRSKAHFSARSDVGHLHVQVQTDRKDVTEIGSNEHIQLQYEINCNIAWFEDTLKELILSNCSMQALPEHIFCLSKLTKLDVSSNRLSSFPSKLTSLQSLQVLNVSNCGLTVLPDSIGDFPSLASLDISRNNLKALPNSLSNLSTLEKLSMHSCGCDHQVEYLSNLASLRHVEVDVAQLINIRIHCLDELSAAGVTITLNRGNMWPNVISIKLNELRGSVLDITLSSVKSHEANPSHEKEVSKLHHLQKITLSQNGIQHFPQFLPLCTSLKHLDIYFNAIQSLPDDIGEMKELQYLNLSSNCLKHLPPSIGNLQKVVELVLEYNQIEQLPVSIGSLEKLSILKLSENCLRAVPNSLGNLHCLKEIDLSNNSLESIPEIVGSLKNIVCLDISGNSLSMLPSSICSCLSLETMKLSSNMLCQLPENIGQLENLTLLQASMNRLSVIPSSICRLQHLQTLDVSVNNITELPGDLGDLSSLTALNVGSNHLKELPKSFTKLVNLTSVDISSNDLKALPEEMFEFVNLTEFNIAGNQIDTLPNTICELQNLEYLSLEENNIRVLPMQFGKLHKLRHFGMEQIQDNPMEQPPIEVFEQGMEGVLAYFEELNLSKAIGVPRPHVKALLLGDVAAGKTSLCNAIRLGKSNLTDIIDRTAGIEVHPARLQDSIQVLMHDFGGHKIYHLTHQFFFSNAALYLIVVDLKAFKQSSFDAAVKYWLNFIKARIDSKPVLRIVGSHIDLCDSEEMKEKAELIMKKMEQIEKIEVESLKKHLSDIDHALNRASAPCSDYLEGFDTQSLRKRKKFIEHLIDNRPIFPEHIDLVSCDLSLDGIKQLIENIVILCQDHELFPRRILPTSWYELELAIKTLKQEGQLCYLSTDDVQKLAKEKANMTPARLTRALKYLHDIGEIVHFADSPQLSNFVFHKPQWLMDVFKLMYKPVERFDERFASVSDADFDDMVEDFSSQGIVSEQMIQCLWKQMNLSKHEESMLIWLLQKFDLCFQMPTTENADPYTTGSVSPVYRFPWLLKASAPRQFRQCWKQKISKDEEVLMVVFQLQNYCPVGLFETLSVKLNKYVICRIDWQHGLIAVSKVGENKILVQLEPKQRSEEIVISVRTQSKDLKEAWGVMVLLINATKELLQQWPGVLYCVRVVCPHCLKQGEDKPHRFSGAVLDKTPKGNVVCPKTAEKIDARLIHPEISPAQWQQRRKRALDECGKSPAPEEIMTQKQPRYSEPDPGISVKYSTTVHATDISKDCNTQDHTDTDNAWERFRSMATEMPPEDEGSRLTAHLMESGLTLRPDVPKDGNCLFHAVSDQLVRTGSQAISHSHLRRDVVGYLRQHPNNEQGDHLRAFVPNEDWEGYLQQMSRDGVWGDHVVLQALASMLGRDIRIVSSIDAENYTTILSPMGNQQDTTGQPLLLGHYAENHYTSLDGDNTVAHTAEHRTVKRPSVDPLPATVTRKEQRGSPRSQQADDGVGTSGVERGSAETDLKQILESIFCRLDERDVRLLLQMWSARTNKQESAGIYTPADLMKAMVRAGYITTSDLGMLEKDMIAAGISLPVIVRDIPGLQYELKYPRTTEAIVGPMGGEVEIPGFVKLIVPPEVLQQDTIITISTVDVAAILRDHEGINWISGYPWCLDEDSCLRELLDQVLFSPAVDVNLHGAQLIGPVEVQTWRPPGSEGMECLLLKHHDGEGWTDVTALTRYHIDSDRLSMSLQTFSLETILWAPVRAVTKAMLDAFSSRTVDCSFIAYISLGVDDMEFHLVCRDRCIETDGYRQGFKQCGSNNATLPLYNGDVIKVDVNLCGCQQSTDEENLRATLCKQSGQEIQMRLKRPDTRNPSIGEVYVWKFQHPQWLRVCKLTFKVEGLGDISTLDDTVVLTTKPKSKQTDGAGPSEVRRGTAETGDDTIACKAEHCTVKRPSVNPSPTVPQKKKRRSPRSQQADDGAGTSGVERGSAETVDVKEYFDKIIDKVSHKWDSLARKLGFNQNNIKGIQSTQDDNDHRCREVLHGWRNKKGRKATLQVLKKALIDIGEQWTAEEL</sequence>
<dbReference type="InterPro" id="IPR011029">
    <property type="entry name" value="DEATH-like_dom_sf"/>
</dbReference>
<evidence type="ECO:0000256" key="13">
    <source>
        <dbReference type="SAM" id="MobiDB-lite"/>
    </source>
</evidence>
<dbReference type="Gene3D" id="3.40.50.300">
    <property type="entry name" value="P-loop containing nucleotide triphosphate hydrolases"/>
    <property type="match status" value="1"/>
</dbReference>
<dbReference type="InterPro" id="IPR003323">
    <property type="entry name" value="OTU_dom"/>
</dbReference>
<feature type="domain" description="Death" evidence="15">
    <location>
        <begin position="2684"/>
        <end position="2749"/>
    </location>
</feature>
<feature type="compositionally biased region" description="Basic and acidic residues" evidence="13">
    <location>
        <begin position="127"/>
        <end position="137"/>
    </location>
</feature>
<dbReference type="SMART" id="SM00369">
    <property type="entry name" value="LRR_TYP"/>
    <property type="match status" value="27"/>
</dbReference>
<evidence type="ECO:0000256" key="8">
    <source>
        <dbReference type="ARBA" id="ARBA00022807"/>
    </source>
</evidence>
<dbReference type="CDD" id="cd22758">
    <property type="entry name" value="OTU_232R-like"/>
    <property type="match status" value="1"/>
</dbReference>
<evidence type="ECO:0000256" key="3">
    <source>
        <dbReference type="ARBA" id="ARBA00022614"/>
    </source>
</evidence>
<dbReference type="SUPFAM" id="SSF52540">
    <property type="entry name" value="P-loop containing nucleoside triphosphate hydrolases"/>
    <property type="match status" value="1"/>
</dbReference>
<dbReference type="Pfam" id="PF08477">
    <property type="entry name" value="Roc"/>
    <property type="match status" value="1"/>
</dbReference>
<dbReference type="InterPro" id="IPR050715">
    <property type="entry name" value="LRR-SigEffector_domain"/>
</dbReference>
<organism evidence="18 19">
    <name type="scientific">Branchiostoma lanceolatum</name>
    <name type="common">Common lancelet</name>
    <name type="synonym">Amphioxus lanceolatum</name>
    <dbReference type="NCBI Taxonomy" id="7740"/>
    <lineage>
        <taxon>Eukaryota</taxon>
        <taxon>Metazoa</taxon>
        <taxon>Chordata</taxon>
        <taxon>Cephalochordata</taxon>
        <taxon>Leptocardii</taxon>
        <taxon>Amphioxiformes</taxon>
        <taxon>Branchiostomatidae</taxon>
        <taxon>Branchiostoma</taxon>
    </lineage>
</organism>
<dbReference type="GO" id="GO:0008234">
    <property type="term" value="F:cysteine-type peptidase activity"/>
    <property type="evidence" value="ECO:0007669"/>
    <property type="project" value="UniProtKB-KW"/>
</dbReference>
<keyword evidence="10" id="KW-0342">GTP-binding</keyword>
<accession>A0A8K0EWV4</accession>
<dbReference type="GO" id="GO:0004674">
    <property type="term" value="F:protein serine/threonine kinase activity"/>
    <property type="evidence" value="ECO:0007669"/>
    <property type="project" value="UniProtKB-KW"/>
</dbReference>
<dbReference type="PANTHER" id="PTHR45752:SF187">
    <property type="entry name" value="LEUCINE-RICH REPEAT AND IQ DOMAIN-CONTAINING PROTEIN 4"/>
    <property type="match status" value="1"/>
</dbReference>
<dbReference type="Pfam" id="PF25497">
    <property type="entry name" value="COR-B"/>
    <property type="match status" value="1"/>
</dbReference>
<comment type="catalytic activity">
    <reaction evidence="11">
        <text>L-threonyl-[protein] + ATP = O-phospho-L-threonyl-[protein] + ADP + H(+)</text>
        <dbReference type="Rhea" id="RHEA:46608"/>
        <dbReference type="Rhea" id="RHEA-COMP:11060"/>
        <dbReference type="Rhea" id="RHEA-COMP:11605"/>
        <dbReference type="ChEBI" id="CHEBI:15378"/>
        <dbReference type="ChEBI" id="CHEBI:30013"/>
        <dbReference type="ChEBI" id="CHEBI:30616"/>
        <dbReference type="ChEBI" id="CHEBI:61977"/>
        <dbReference type="ChEBI" id="CHEBI:456216"/>
        <dbReference type="EC" id="2.7.11.1"/>
    </reaction>
</comment>
<evidence type="ECO:0000256" key="5">
    <source>
        <dbReference type="ARBA" id="ARBA00022737"/>
    </source>
</evidence>
<evidence type="ECO:0000313" key="19">
    <source>
        <dbReference type="Proteomes" id="UP000838412"/>
    </source>
</evidence>
<feature type="domain" description="Roc" evidence="17">
    <location>
        <begin position="1323"/>
        <end position="1520"/>
    </location>
</feature>
<dbReference type="SUPFAM" id="SSF54001">
    <property type="entry name" value="Cysteine proteinases"/>
    <property type="match status" value="1"/>
</dbReference>
<dbReference type="PROSITE" id="PS51424">
    <property type="entry name" value="ROC"/>
    <property type="match status" value="1"/>
</dbReference>
<dbReference type="Proteomes" id="UP000838412">
    <property type="component" value="Chromosome 8"/>
</dbReference>
<evidence type="ECO:0000313" key="18">
    <source>
        <dbReference type="EMBL" id="CAH1271854.1"/>
    </source>
</evidence>
<keyword evidence="5" id="KW-0677">Repeat</keyword>
<dbReference type="Pfam" id="PF00560">
    <property type="entry name" value="LRR_1"/>
    <property type="match status" value="1"/>
</dbReference>
<feature type="signal peptide" evidence="14">
    <location>
        <begin position="1"/>
        <end position="47"/>
    </location>
</feature>
<evidence type="ECO:0000256" key="12">
    <source>
        <dbReference type="ARBA" id="ARBA00048679"/>
    </source>
</evidence>
<reference evidence="18" key="1">
    <citation type="submission" date="2022-01" db="EMBL/GenBank/DDBJ databases">
        <authorList>
            <person name="Braso-Vives M."/>
        </authorList>
    </citation>
    <scope>NUCLEOTIDE SEQUENCE</scope>
</reference>
<keyword evidence="2" id="KW-0723">Serine/threonine-protein kinase</keyword>
<dbReference type="GO" id="GO:0009966">
    <property type="term" value="P:regulation of signal transduction"/>
    <property type="evidence" value="ECO:0007669"/>
    <property type="project" value="UniProtKB-ARBA"/>
</dbReference>
<dbReference type="Gene3D" id="1.10.533.10">
    <property type="entry name" value="Death Domain, Fas"/>
    <property type="match status" value="1"/>
</dbReference>
<keyword evidence="9" id="KW-0067">ATP-binding</keyword>
<gene>
    <name evidence="18" type="primary">MFHAS1</name>
    <name evidence="18" type="ORF">BLAG_LOCUS23703</name>
</gene>
<feature type="region of interest" description="Disordered" evidence="13">
    <location>
        <begin position="2592"/>
        <end position="2663"/>
    </location>
</feature>
<feature type="region of interest" description="Disordered" evidence="13">
    <location>
        <begin position="2149"/>
        <end position="2191"/>
    </location>
</feature>
<dbReference type="FunFam" id="1.10.533.10:FF:000087">
    <property type="entry name" value="Uncharacterized protein"/>
    <property type="match status" value="1"/>
</dbReference>
<dbReference type="EMBL" id="OV696693">
    <property type="protein sequence ID" value="CAH1271854.1"/>
    <property type="molecule type" value="Genomic_DNA"/>
</dbReference>
<evidence type="ECO:0000256" key="6">
    <source>
        <dbReference type="ARBA" id="ARBA00022741"/>
    </source>
</evidence>
<dbReference type="SUPFAM" id="SSF52058">
    <property type="entry name" value="L domain-like"/>
    <property type="match status" value="4"/>
</dbReference>
<evidence type="ECO:0000256" key="11">
    <source>
        <dbReference type="ARBA" id="ARBA00047899"/>
    </source>
</evidence>
<evidence type="ECO:0000256" key="14">
    <source>
        <dbReference type="SAM" id="SignalP"/>
    </source>
</evidence>
<protein>
    <recommendedName>
        <fullName evidence="1">non-specific serine/threonine protein kinase</fullName>
        <ecNumber evidence="1">2.7.11.1</ecNumber>
    </recommendedName>
</protein>
<dbReference type="Pfam" id="PF13855">
    <property type="entry name" value="LRR_8"/>
    <property type="match status" value="5"/>
</dbReference>
<dbReference type="Gene3D" id="1.10.10.10">
    <property type="entry name" value="Winged helix-like DNA-binding domain superfamily/Winged helix DNA-binding domain"/>
    <property type="match status" value="1"/>
</dbReference>
<evidence type="ECO:0000256" key="10">
    <source>
        <dbReference type="ARBA" id="ARBA00023134"/>
    </source>
</evidence>
<dbReference type="FunFam" id="3.90.70.80:FF:000033">
    <property type="entry name" value="Predicted protein"/>
    <property type="match status" value="1"/>
</dbReference>
<dbReference type="InterPro" id="IPR027417">
    <property type="entry name" value="P-loop_NTPase"/>
</dbReference>
<evidence type="ECO:0000256" key="2">
    <source>
        <dbReference type="ARBA" id="ARBA00022527"/>
    </source>
</evidence>
<keyword evidence="8" id="KW-0788">Thiol protease</keyword>
<dbReference type="GO" id="GO:0005524">
    <property type="term" value="F:ATP binding"/>
    <property type="evidence" value="ECO:0007669"/>
    <property type="project" value="UniProtKB-KW"/>
</dbReference>
<dbReference type="Pfam" id="PF00531">
    <property type="entry name" value="Death"/>
    <property type="match status" value="1"/>
</dbReference>
<dbReference type="OrthoDB" id="676979at2759"/>
<dbReference type="InterPro" id="IPR000488">
    <property type="entry name" value="Death_dom"/>
</dbReference>
<keyword evidence="7" id="KW-0418">Kinase</keyword>
<evidence type="ECO:0000256" key="9">
    <source>
        <dbReference type="ARBA" id="ARBA00022840"/>
    </source>
</evidence>
<dbReference type="Gene3D" id="3.80.10.10">
    <property type="entry name" value="Ribonuclease Inhibitor"/>
    <property type="match status" value="6"/>
</dbReference>
<name>A0A8K0EWV4_BRALA</name>
<comment type="catalytic activity">
    <reaction evidence="12">
        <text>L-seryl-[protein] + ATP = O-phospho-L-seryl-[protein] + ADP + H(+)</text>
        <dbReference type="Rhea" id="RHEA:17989"/>
        <dbReference type="Rhea" id="RHEA-COMP:9863"/>
        <dbReference type="Rhea" id="RHEA-COMP:11604"/>
        <dbReference type="ChEBI" id="CHEBI:15378"/>
        <dbReference type="ChEBI" id="CHEBI:29999"/>
        <dbReference type="ChEBI" id="CHEBI:30616"/>
        <dbReference type="ChEBI" id="CHEBI:83421"/>
        <dbReference type="ChEBI" id="CHEBI:456216"/>
        <dbReference type="EC" id="2.7.11.1"/>
    </reaction>
</comment>
<evidence type="ECO:0000256" key="1">
    <source>
        <dbReference type="ARBA" id="ARBA00012513"/>
    </source>
</evidence>
<keyword evidence="4" id="KW-0808">Transferase</keyword>
<dbReference type="CDD" id="cd01670">
    <property type="entry name" value="Death"/>
    <property type="match status" value="1"/>
</dbReference>
<dbReference type="SMART" id="SM00364">
    <property type="entry name" value="LRR_BAC"/>
    <property type="match status" value="24"/>
</dbReference>
<keyword evidence="14" id="KW-0732">Signal</keyword>
<feature type="domain" description="OTU" evidence="16">
    <location>
        <begin position="2004"/>
        <end position="2141"/>
    </location>
</feature>
<dbReference type="EC" id="2.7.11.1" evidence="1"/>
<dbReference type="InterPro" id="IPR038765">
    <property type="entry name" value="Papain-like_cys_pep_sf"/>
</dbReference>
<evidence type="ECO:0000259" key="17">
    <source>
        <dbReference type="PROSITE" id="PS51424"/>
    </source>
</evidence>
<dbReference type="InterPro" id="IPR036388">
    <property type="entry name" value="WH-like_DNA-bd_sf"/>
</dbReference>
<evidence type="ECO:0000259" key="15">
    <source>
        <dbReference type="PROSITE" id="PS50017"/>
    </source>
</evidence>
<evidence type="ECO:0000256" key="7">
    <source>
        <dbReference type="ARBA" id="ARBA00022777"/>
    </source>
</evidence>
<evidence type="ECO:0000256" key="4">
    <source>
        <dbReference type="ARBA" id="ARBA00022679"/>
    </source>
</evidence>
<keyword evidence="8" id="KW-0378">Hydrolase</keyword>
<dbReference type="InterPro" id="IPR001611">
    <property type="entry name" value="Leu-rich_rpt"/>
</dbReference>
<dbReference type="InterPro" id="IPR032171">
    <property type="entry name" value="COR-A"/>
</dbReference>
<dbReference type="InterPro" id="IPR032675">
    <property type="entry name" value="LRR_dom_sf"/>
</dbReference>
<keyword evidence="6" id="KW-0547">Nucleotide-binding</keyword>
<dbReference type="PROSITE" id="PS50802">
    <property type="entry name" value="OTU"/>
    <property type="match status" value="1"/>
</dbReference>